<reference evidence="2 3" key="1">
    <citation type="submission" date="2019-12" db="EMBL/GenBank/DDBJ databases">
        <title>Paenibacillus sp. nov. sp. isolated from soil.</title>
        <authorList>
            <person name="Kim J."/>
            <person name="Jeong S.E."/>
            <person name="Jung H.S."/>
            <person name="Jeon C.O."/>
        </authorList>
    </citation>
    <scope>NUCLEOTIDE SEQUENCE [LARGE SCALE GENOMIC DNA]</scope>
    <source>
        <strain evidence="2 3">5J-6</strain>
    </source>
</reference>
<name>A0A6L8V7U8_9BACL</name>
<dbReference type="EMBL" id="WTUZ01000039">
    <property type="protein sequence ID" value="MZQ86284.1"/>
    <property type="molecule type" value="Genomic_DNA"/>
</dbReference>
<sequence length="164" mass="19610">MNKLKRKLLYLIIAIFILGIGLLLYKVKTVVPSVQKFTNFGTANEFYFYEKNIYYKNHEVIQKYFDITKDKYVQRTPYKKAQIASKVILSFTYDTDKGRDTYIDDEGRIFFIVSKPEIRNKSRLHWLWWEVDMDNHNYIYYSTEADTEILKLVSQIKNDIGSSK</sequence>
<organism evidence="2 3">
    <name type="scientific">Paenibacillus silvestris</name>
    <dbReference type="NCBI Taxonomy" id="2606219"/>
    <lineage>
        <taxon>Bacteria</taxon>
        <taxon>Bacillati</taxon>
        <taxon>Bacillota</taxon>
        <taxon>Bacilli</taxon>
        <taxon>Bacillales</taxon>
        <taxon>Paenibacillaceae</taxon>
        <taxon>Paenibacillus</taxon>
    </lineage>
</organism>
<protein>
    <submittedName>
        <fullName evidence="2">Uncharacterized protein</fullName>
    </submittedName>
</protein>
<dbReference type="AlphaFoldDB" id="A0A6L8V7U8"/>
<keyword evidence="1" id="KW-0472">Membrane</keyword>
<comment type="caution">
    <text evidence="2">The sequence shown here is derived from an EMBL/GenBank/DDBJ whole genome shotgun (WGS) entry which is preliminary data.</text>
</comment>
<evidence type="ECO:0000256" key="1">
    <source>
        <dbReference type="SAM" id="Phobius"/>
    </source>
</evidence>
<accession>A0A6L8V7U8</accession>
<evidence type="ECO:0000313" key="2">
    <source>
        <dbReference type="EMBL" id="MZQ86284.1"/>
    </source>
</evidence>
<keyword evidence="1" id="KW-0812">Transmembrane</keyword>
<gene>
    <name evidence="2" type="ORF">GQF01_29700</name>
</gene>
<proteinExistence type="predicted"/>
<dbReference type="Proteomes" id="UP000481087">
    <property type="component" value="Unassembled WGS sequence"/>
</dbReference>
<feature type="transmembrane region" description="Helical" evidence="1">
    <location>
        <begin position="7"/>
        <end position="25"/>
    </location>
</feature>
<dbReference type="RefSeq" id="WP_161410714.1">
    <property type="nucleotide sequence ID" value="NZ_WTUZ01000039.1"/>
</dbReference>
<evidence type="ECO:0000313" key="3">
    <source>
        <dbReference type="Proteomes" id="UP000481087"/>
    </source>
</evidence>
<keyword evidence="3" id="KW-1185">Reference proteome</keyword>
<keyword evidence="1" id="KW-1133">Transmembrane helix</keyword>